<dbReference type="Proteomes" id="UP000186917">
    <property type="component" value="Unassembled WGS sequence"/>
</dbReference>
<evidence type="ECO:0000256" key="7">
    <source>
        <dbReference type="ARBA" id="ARBA00048039"/>
    </source>
</evidence>
<dbReference type="GO" id="GO:0003825">
    <property type="term" value="F:alpha,alpha-trehalose-phosphate synthase (UDP-forming) activity"/>
    <property type="evidence" value="ECO:0007669"/>
    <property type="project" value="UniProtKB-UniRule"/>
</dbReference>
<comment type="similarity">
    <text evidence="3">Belongs to the glycosyltransferase 20 family.</text>
</comment>
<dbReference type="InterPro" id="IPR006379">
    <property type="entry name" value="HAD-SF_hydro_IIB"/>
</dbReference>
<comment type="catalytic activity">
    <reaction evidence="7">
        <text>D-glucose 6-phosphate + UDP-alpha-D-glucose = alpha,alpha-trehalose 6-phosphate + UDP + H(+)</text>
        <dbReference type="Rhea" id="RHEA:18889"/>
        <dbReference type="ChEBI" id="CHEBI:15378"/>
        <dbReference type="ChEBI" id="CHEBI:58223"/>
        <dbReference type="ChEBI" id="CHEBI:58429"/>
        <dbReference type="ChEBI" id="CHEBI:58885"/>
        <dbReference type="ChEBI" id="CHEBI:61548"/>
        <dbReference type="EC" id="2.4.1.15"/>
    </reaction>
</comment>
<dbReference type="RefSeq" id="WP_076380783.1">
    <property type="nucleotide sequence ID" value="NZ_AP017422.1"/>
</dbReference>
<dbReference type="InterPro" id="IPR003337">
    <property type="entry name" value="Trehalose_PPase"/>
</dbReference>
<dbReference type="UniPathway" id="UPA00299"/>
<keyword evidence="10" id="KW-1185">Reference proteome</keyword>
<evidence type="ECO:0000256" key="4">
    <source>
        <dbReference type="ARBA" id="ARBA00011881"/>
    </source>
</evidence>
<dbReference type="Pfam" id="PF02358">
    <property type="entry name" value="Trehalose_PPase"/>
    <property type="match status" value="1"/>
</dbReference>
<dbReference type="PANTHER" id="PTHR10788:SF106">
    <property type="entry name" value="BCDNA.GH08860"/>
    <property type="match status" value="1"/>
</dbReference>
<evidence type="ECO:0000256" key="5">
    <source>
        <dbReference type="ARBA" id="ARBA00022676"/>
    </source>
</evidence>
<name>A0A173MGB3_9BACT</name>
<keyword evidence="5" id="KW-0328">Glycosyltransferase</keyword>
<dbReference type="NCBIfam" id="TIGR02400">
    <property type="entry name" value="trehalose_OtsA"/>
    <property type="match status" value="1"/>
</dbReference>
<dbReference type="STRING" id="477680.SAMN05421788_107193"/>
<dbReference type="NCBIfam" id="TIGR00685">
    <property type="entry name" value="T6PP"/>
    <property type="match status" value="1"/>
</dbReference>
<dbReference type="InterPro" id="IPR036412">
    <property type="entry name" value="HAD-like_sf"/>
</dbReference>
<dbReference type="CDD" id="cd01627">
    <property type="entry name" value="HAD_TPP"/>
    <property type="match status" value="1"/>
</dbReference>
<dbReference type="Pfam" id="PF00982">
    <property type="entry name" value="Glyco_transf_20"/>
    <property type="match status" value="1"/>
</dbReference>
<dbReference type="PANTHER" id="PTHR10788">
    <property type="entry name" value="TREHALOSE-6-PHOSPHATE SYNTHASE"/>
    <property type="match status" value="1"/>
</dbReference>
<sequence length="746" mass="86191">MSKTIIVSNRLPVKIDATEQGIQFKPSEGGLATGLSSVYKNGNNVWVGWPGTEVADEQVKQVTSQLKELRLSPVFLTKDDINLYYEGFSNEILWPIFHYMSTYARYDDAYWNSYQQVNEKFKQAVLQVAEPGDTIWIHDYQLLLLPGLIRAALPDITIGFFQHIPFPSYELFRLIPWRSELLNGILGADLVGFHTYDDARHFLSSATRILQLKSSSNVISTHSRSVVVESFPMGIDSDKFEEIVHEQAVRDNITHLEESFGNTRLILSIDRLDYSKGILQRLQAFDIFLQNHQEYKEKVSLYMIVVPSRDTVGQYKELRDDIDKLVGNINARFRTNVWTPVNYFYRSFPLEMLSALYCFSDICLVTPMRDGMNLVCKEYVASRTNNDGVLILSEMAGASKELIDALIVNPNNVRQMSDAIVEALNMSADEQVKRMTQMRLLISKYNVHHWVKIFMERLEETKRMQQSLQARHIGNKTLNYIKRKYARAHKRLLLLDYDGTLTDFNTNINLAKPDKELYSLLDELCKDDRNRVVIISGRNYTTLEEWFGHMKLDLVGEHGVWHKLYGSPWQETKGLTNLWKQSILPILNTYTERTPGAFIEEKSYSLVWHYRKAEKELGDMRATEMMNNLRYMVADLGLHLMPGNKVVEIKNSEINKGKAAQYYLHYDNYDFIAAIGDDNTDEDMFKVMKEDAISIKVNSNISAARFYLEGVQEVRDFLKVLPGKLLITKMLDKVLNLQWLPYPGKK</sequence>
<gene>
    <name evidence="9" type="ORF">SAMN05421788_107193</name>
</gene>
<dbReference type="EMBL" id="FTOR01000007">
    <property type="protein sequence ID" value="SIT27275.1"/>
    <property type="molecule type" value="Genomic_DNA"/>
</dbReference>
<dbReference type="KEGG" id="fln:FLA_2548"/>
<dbReference type="AlphaFoldDB" id="A0A173MGB3"/>
<dbReference type="Gene3D" id="3.30.70.1020">
    <property type="entry name" value="Trehalose-6-phosphate phosphatase related protein, domain 2"/>
    <property type="match status" value="1"/>
</dbReference>
<comment type="pathway">
    <text evidence="1">Glycan biosynthesis; trehalose biosynthesis.</text>
</comment>
<dbReference type="InterPro" id="IPR023214">
    <property type="entry name" value="HAD_sf"/>
</dbReference>
<protein>
    <recommendedName>
        <fullName evidence="8">Alpha,alpha-trehalose-phosphate synthase</fullName>
        <ecNumber evidence="8">2.4.1.15</ecNumber>
    </recommendedName>
</protein>
<accession>A0A173MGB3</accession>
<dbReference type="EC" id="2.4.1.15" evidence="8"/>
<evidence type="ECO:0000256" key="6">
    <source>
        <dbReference type="ARBA" id="ARBA00022679"/>
    </source>
</evidence>
<dbReference type="GO" id="GO:0005992">
    <property type="term" value="P:trehalose biosynthetic process"/>
    <property type="evidence" value="ECO:0007669"/>
    <property type="project" value="UniProtKB-UniRule"/>
</dbReference>
<dbReference type="OrthoDB" id="9761633at2"/>
<evidence type="ECO:0000313" key="9">
    <source>
        <dbReference type="EMBL" id="SIT27275.1"/>
    </source>
</evidence>
<comment type="subunit">
    <text evidence="4">Homotetramer.</text>
</comment>
<dbReference type="GO" id="GO:0004805">
    <property type="term" value="F:trehalose-phosphatase activity"/>
    <property type="evidence" value="ECO:0007669"/>
    <property type="project" value="TreeGrafter"/>
</dbReference>
<dbReference type="NCBIfam" id="TIGR01484">
    <property type="entry name" value="HAD-SF-IIB"/>
    <property type="match status" value="1"/>
</dbReference>
<keyword evidence="6" id="KW-0808">Transferase</keyword>
<comment type="similarity">
    <text evidence="2">In the C-terminal section; belongs to the trehalose phosphatase family.</text>
</comment>
<dbReference type="SUPFAM" id="SSF56784">
    <property type="entry name" value="HAD-like"/>
    <property type="match status" value="1"/>
</dbReference>
<dbReference type="SUPFAM" id="SSF53756">
    <property type="entry name" value="UDP-Glycosyltransferase/glycogen phosphorylase"/>
    <property type="match status" value="1"/>
</dbReference>
<reference evidence="10" key="1">
    <citation type="submission" date="2017-01" db="EMBL/GenBank/DDBJ databases">
        <authorList>
            <person name="Varghese N."/>
            <person name="Submissions S."/>
        </authorList>
    </citation>
    <scope>NUCLEOTIDE SEQUENCE [LARGE SCALE GENOMIC DNA]</scope>
    <source>
        <strain evidence="10">DSM 21054</strain>
    </source>
</reference>
<proteinExistence type="inferred from homology"/>
<evidence type="ECO:0000256" key="3">
    <source>
        <dbReference type="ARBA" id="ARBA00008799"/>
    </source>
</evidence>
<dbReference type="Gene3D" id="3.40.50.1000">
    <property type="entry name" value="HAD superfamily/HAD-like"/>
    <property type="match status" value="1"/>
</dbReference>
<evidence type="ECO:0000256" key="1">
    <source>
        <dbReference type="ARBA" id="ARBA00005199"/>
    </source>
</evidence>
<dbReference type="InterPro" id="IPR001830">
    <property type="entry name" value="Glyco_trans_20"/>
</dbReference>
<dbReference type="Gene3D" id="3.40.50.2000">
    <property type="entry name" value="Glycogen Phosphorylase B"/>
    <property type="match status" value="2"/>
</dbReference>
<evidence type="ECO:0000256" key="8">
    <source>
        <dbReference type="NCBIfam" id="TIGR02400"/>
    </source>
</evidence>
<dbReference type="InterPro" id="IPR012766">
    <property type="entry name" value="Trehalose_OtsA"/>
</dbReference>
<dbReference type="CDD" id="cd03788">
    <property type="entry name" value="GT20_TPS"/>
    <property type="match status" value="1"/>
</dbReference>
<evidence type="ECO:0000256" key="2">
    <source>
        <dbReference type="ARBA" id="ARBA00006330"/>
    </source>
</evidence>
<dbReference type="GO" id="GO:0005829">
    <property type="term" value="C:cytosol"/>
    <property type="evidence" value="ECO:0007669"/>
    <property type="project" value="TreeGrafter"/>
</dbReference>
<dbReference type="NCBIfam" id="NF011071">
    <property type="entry name" value="PRK14501.1"/>
    <property type="match status" value="1"/>
</dbReference>
<evidence type="ECO:0000313" key="10">
    <source>
        <dbReference type="Proteomes" id="UP000186917"/>
    </source>
</evidence>
<organism evidence="9 10">
    <name type="scientific">Filimonas lacunae</name>
    <dbReference type="NCBI Taxonomy" id="477680"/>
    <lineage>
        <taxon>Bacteria</taxon>
        <taxon>Pseudomonadati</taxon>
        <taxon>Bacteroidota</taxon>
        <taxon>Chitinophagia</taxon>
        <taxon>Chitinophagales</taxon>
        <taxon>Chitinophagaceae</taxon>
        <taxon>Filimonas</taxon>
    </lineage>
</organism>